<evidence type="ECO:0000313" key="3">
    <source>
        <dbReference type="Proteomes" id="UP000796761"/>
    </source>
</evidence>
<proteinExistence type="predicted"/>
<evidence type="ECO:0000313" key="2">
    <source>
        <dbReference type="EMBL" id="TRZ17223.1"/>
    </source>
</evidence>
<gene>
    <name evidence="2" type="ORF">HGM15179_009886</name>
</gene>
<evidence type="ECO:0000256" key="1">
    <source>
        <dbReference type="SAM" id="MobiDB-lite"/>
    </source>
</evidence>
<dbReference type="AlphaFoldDB" id="A0A8K1LKR7"/>
<feature type="region of interest" description="Disordered" evidence="1">
    <location>
        <begin position="1"/>
        <end position="26"/>
    </location>
</feature>
<comment type="caution">
    <text evidence="2">The sequence shown here is derived from an EMBL/GenBank/DDBJ whole genome shotgun (WGS) entry which is preliminary data.</text>
</comment>
<dbReference type="EMBL" id="SWJQ01000278">
    <property type="protein sequence ID" value="TRZ17223.1"/>
    <property type="molecule type" value="Genomic_DNA"/>
</dbReference>
<accession>A0A8K1LKR7</accession>
<sequence length="77" mass="8347">MASMSRKGSAPLFSSPETLSDVLHPDLGTPILEVQVPVGVSSEEGHEDDQRLENFSCEDRQSLFSLKKRSVGSGETL</sequence>
<organism evidence="2 3">
    <name type="scientific">Zosterops borbonicus</name>
    <dbReference type="NCBI Taxonomy" id="364589"/>
    <lineage>
        <taxon>Eukaryota</taxon>
        <taxon>Metazoa</taxon>
        <taxon>Chordata</taxon>
        <taxon>Craniata</taxon>
        <taxon>Vertebrata</taxon>
        <taxon>Euteleostomi</taxon>
        <taxon>Archelosauria</taxon>
        <taxon>Archosauria</taxon>
        <taxon>Dinosauria</taxon>
        <taxon>Saurischia</taxon>
        <taxon>Theropoda</taxon>
        <taxon>Coelurosauria</taxon>
        <taxon>Aves</taxon>
        <taxon>Neognathae</taxon>
        <taxon>Neoaves</taxon>
        <taxon>Telluraves</taxon>
        <taxon>Australaves</taxon>
        <taxon>Passeriformes</taxon>
        <taxon>Sylvioidea</taxon>
        <taxon>Zosteropidae</taxon>
        <taxon>Zosterops</taxon>
    </lineage>
</organism>
<reference evidence="2" key="1">
    <citation type="submission" date="2019-04" db="EMBL/GenBank/DDBJ databases">
        <title>Genome assembly of Zosterops borbonicus 15179.</title>
        <authorList>
            <person name="Leroy T."/>
            <person name="Anselmetti Y."/>
            <person name="Tilak M.-K."/>
            <person name="Nabholz B."/>
        </authorList>
    </citation>
    <scope>NUCLEOTIDE SEQUENCE</scope>
    <source>
        <strain evidence="2">HGM_15179</strain>
        <tissue evidence="2">Muscle</tissue>
    </source>
</reference>
<dbReference type="Proteomes" id="UP000796761">
    <property type="component" value="Unassembled WGS sequence"/>
</dbReference>
<protein>
    <submittedName>
        <fullName evidence="2">Uncharacterized protein</fullName>
    </submittedName>
</protein>
<keyword evidence="3" id="KW-1185">Reference proteome</keyword>
<name>A0A8K1LKR7_9PASS</name>